<dbReference type="Proteomes" id="UP000195868">
    <property type="component" value="Unassembled WGS sequence"/>
</dbReference>
<evidence type="ECO:0000313" key="2">
    <source>
        <dbReference type="Proteomes" id="UP000195868"/>
    </source>
</evidence>
<proteinExistence type="predicted"/>
<evidence type="ECO:0000313" key="1">
    <source>
        <dbReference type="EMBL" id="OUN47100.1"/>
    </source>
</evidence>
<dbReference type="EMBL" id="NFHN01000024">
    <property type="protein sequence ID" value="OUN47100.1"/>
    <property type="molecule type" value="Genomic_DNA"/>
</dbReference>
<dbReference type="AlphaFoldDB" id="A0A1Y3UNZ8"/>
<reference evidence="2" key="1">
    <citation type="submission" date="2017-04" db="EMBL/GenBank/DDBJ databases">
        <title>Function of individual gut microbiota members based on whole genome sequencing of pure cultures obtained from chicken caecum.</title>
        <authorList>
            <person name="Medvecky M."/>
            <person name="Cejkova D."/>
            <person name="Polansky O."/>
            <person name="Karasova D."/>
            <person name="Kubasova T."/>
            <person name="Cizek A."/>
            <person name="Rychlik I."/>
        </authorList>
    </citation>
    <scope>NUCLEOTIDE SEQUENCE [LARGE SCALE GENOMIC DNA]</scope>
    <source>
        <strain evidence="2">An71</strain>
    </source>
</reference>
<name>A0A1Y3UNZ8_LIMRT</name>
<organism evidence="1 2">
    <name type="scientific">Limosilactobacillus reuteri</name>
    <name type="common">Lactobacillus reuteri</name>
    <dbReference type="NCBI Taxonomy" id="1598"/>
    <lineage>
        <taxon>Bacteria</taxon>
        <taxon>Bacillati</taxon>
        <taxon>Bacillota</taxon>
        <taxon>Bacilli</taxon>
        <taxon>Lactobacillales</taxon>
        <taxon>Lactobacillaceae</taxon>
        <taxon>Limosilactobacillus</taxon>
    </lineage>
</organism>
<accession>A0A1Y3UNZ8</accession>
<comment type="caution">
    <text evidence="1">The sequence shown here is derived from an EMBL/GenBank/DDBJ whole genome shotgun (WGS) entry which is preliminary data.</text>
</comment>
<gene>
    <name evidence="1" type="ORF">B5G22_06690</name>
</gene>
<sequence>MTNEEKIKAIKQILGPEYEEVAIFAAKKSEIRDERTNSLVDADPGTVAAMIMNWLHTNPVATSIVKATIDTLETDPTADLFAQIFLGGKN</sequence>
<dbReference type="RefSeq" id="WP_003664311.1">
    <property type="nucleotide sequence ID" value="NZ_JAJGUM010000125.1"/>
</dbReference>
<protein>
    <submittedName>
        <fullName evidence="1">Uncharacterized protein</fullName>
    </submittedName>
</protein>